<dbReference type="AlphaFoldDB" id="A0A8H8D181"/>
<proteinExistence type="predicted"/>
<sequence>MKTIYSFTRFSLLYFLCAAAETSATFILKTTLDVGEAFGQLDYTPSGMRPVKWTPYMEYATPVMLDNSTQLEIFDQNTTYYLNWDNSTASTGIYFSNASLGSGITMLQMDADGCLQWLPATGNPNGWMWCYMMDYQYRMFFYNTSFIGPPEGCGFSPVCLIPYQNKKQGVFKGRQRF</sequence>
<protein>
    <submittedName>
        <fullName evidence="2">Yeast-phase specific protein</fullName>
    </submittedName>
</protein>
<organism evidence="2 3">
    <name type="scientific">Ajellomyces capsulatus</name>
    <name type="common">Darling's disease fungus</name>
    <name type="synonym">Histoplasma capsulatum</name>
    <dbReference type="NCBI Taxonomy" id="5037"/>
    <lineage>
        <taxon>Eukaryota</taxon>
        <taxon>Fungi</taxon>
        <taxon>Dikarya</taxon>
        <taxon>Ascomycota</taxon>
        <taxon>Pezizomycotina</taxon>
        <taxon>Eurotiomycetes</taxon>
        <taxon>Eurotiomycetidae</taxon>
        <taxon>Onygenales</taxon>
        <taxon>Ajellomycetaceae</taxon>
        <taxon>Histoplasma</taxon>
    </lineage>
</organism>
<dbReference type="OrthoDB" id="4189269at2759"/>
<evidence type="ECO:0000313" key="2">
    <source>
        <dbReference type="EMBL" id="KAG5296133.1"/>
    </source>
</evidence>
<feature type="chain" id="PRO_5034947299" evidence="1">
    <location>
        <begin position="25"/>
        <end position="177"/>
    </location>
</feature>
<accession>A0A8H8D181</accession>
<feature type="signal peptide" evidence="1">
    <location>
        <begin position="1"/>
        <end position="24"/>
    </location>
</feature>
<reference evidence="2 3" key="1">
    <citation type="submission" date="2021-01" db="EMBL/GenBank/DDBJ databases">
        <title>Chromosome-level genome assembly of a human fungal pathogen reveals clustering of transcriptionally co-regulated genes.</title>
        <authorList>
            <person name="Voorhies M."/>
            <person name="Cohen S."/>
            <person name="Shea T.P."/>
            <person name="Petrus S."/>
            <person name="Munoz J.F."/>
            <person name="Poplawski S."/>
            <person name="Goldman W.E."/>
            <person name="Michael T."/>
            <person name="Cuomo C.A."/>
            <person name="Sil A."/>
            <person name="Beyhan S."/>
        </authorList>
    </citation>
    <scope>NUCLEOTIDE SEQUENCE [LARGE SCALE GENOMIC DNA]</scope>
    <source>
        <strain evidence="2 3">G184AR</strain>
    </source>
</reference>
<evidence type="ECO:0000313" key="3">
    <source>
        <dbReference type="Proteomes" id="UP000670092"/>
    </source>
</evidence>
<name>A0A8H8D181_AJECA</name>
<dbReference type="Proteomes" id="UP000670092">
    <property type="component" value="Unassembled WGS sequence"/>
</dbReference>
<dbReference type="VEuPathDB" id="FungiDB:I7I52_06683"/>
<keyword evidence="1" id="KW-0732">Signal</keyword>
<dbReference type="EMBL" id="JAEVHI010000003">
    <property type="protein sequence ID" value="KAG5296133.1"/>
    <property type="molecule type" value="Genomic_DNA"/>
</dbReference>
<comment type="caution">
    <text evidence="2">The sequence shown here is derived from an EMBL/GenBank/DDBJ whole genome shotgun (WGS) entry which is preliminary data.</text>
</comment>
<evidence type="ECO:0000256" key="1">
    <source>
        <dbReference type="SAM" id="SignalP"/>
    </source>
</evidence>
<gene>
    <name evidence="2" type="primary">YPS21</name>
    <name evidence="2" type="ORF">I7I52_06683</name>
</gene>